<evidence type="ECO:0000256" key="1">
    <source>
        <dbReference type="SAM" id="Phobius"/>
    </source>
</evidence>
<accession>A0A9W4NK16</accession>
<reference evidence="2" key="1">
    <citation type="submission" date="2021-07" db="EMBL/GenBank/DDBJ databases">
        <authorList>
            <person name="Branca A.L. A."/>
        </authorList>
    </citation>
    <scope>NUCLEOTIDE SEQUENCE</scope>
</reference>
<keyword evidence="1" id="KW-0812">Transmembrane</keyword>
<gene>
    <name evidence="2" type="ORF">PSALAMII_LOCUS5257</name>
</gene>
<organism evidence="2 3">
    <name type="scientific">Penicillium salamii</name>
    <dbReference type="NCBI Taxonomy" id="1612424"/>
    <lineage>
        <taxon>Eukaryota</taxon>
        <taxon>Fungi</taxon>
        <taxon>Dikarya</taxon>
        <taxon>Ascomycota</taxon>
        <taxon>Pezizomycotina</taxon>
        <taxon>Eurotiomycetes</taxon>
        <taxon>Eurotiomycetidae</taxon>
        <taxon>Eurotiales</taxon>
        <taxon>Aspergillaceae</taxon>
        <taxon>Penicillium</taxon>
    </lineage>
</organism>
<dbReference type="OrthoDB" id="270392at2759"/>
<keyword evidence="1" id="KW-0472">Membrane</keyword>
<evidence type="ECO:0000313" key="2">
    <source>
        <dbReference type="EMBL" id="CAG8376837.1"/>
    </source>
</evidence>
<dbReference type="EMBL" id="CAJVPD010000232">
    <property type="protein sequence ID" value="CAG8376837.1"/>
    <property type="molecule type" value="Genomic_DNA"/>
</dbReference>
<feature type="transmembrane region" description="Helical" evidence="1">
    <location>
        <begin position="453"/>
        <end position="475"/>
    </location>
</feature>
<keyword evidence="1" id="KW-1133">Transmembrane helix</keyword>
<name>A0A9W4NK16_9EURO</name>
<sequence>MASRYTSLRKGIKMKSRSWSSLCLDTWFPEIIAISFSIACFVAICGILFAYNQERRHLIVPVEGPSVRSRPYSRKRDGHSRLLGQWFFTSVAIAKKLDYFVPTIEYDSVYSSGLWSESEDNELSPSCPSGNCTWKKFQSSGMCSQCSEITESVDLKCEKIVNDTIHFPHSDDTHQDTNVTCHLTPPQGNSTQFDLNFSFYPASSGEEGPGWWHYNTKGLSWHVFSAWADKVWDGGIWMLRPHTYLPPFTWPGDPLMVIAYAEIGYNAEYLDSDLLSGIKVDKATECSLELCLLEYEVSVQNGTQDIITSVLDYGQLLWRNSSVLPFKDQTLCWKPTPGPTVMMLKDPPPGHPFVQLSSTDFEFCGVPYAITLHEDVFVGSFSQIHAWSSGVYTNSNYVEKPEGDLNTLHINSVGLDKIMSNVAKHITKKALQSNGSDVHGIAHGIEVFVEVQWLWLILPMILVVSGTIFIAIVIFENRQSGTSLWKSSVLAFFYHGLYDVDKDDCMAASVMESKAEGLVVQLQASGGQGLILQERKNLEHQNE</sequence>
<protein>
    <submittedName>
        <fullName evidence="2">Uncharacterized protein</fullName>
    </submittedName>
</protein>
<dbReference type="PANTHER" id="PTHR35394:SF5">
    <property type="entry name" value="DUF3176 DOMAIN-CONTAINING PROTEIN"/>
    <property type="match status" value="1"/>
</dbReference>
<dbReference type="Proteomes" id="UP001152592">
    <property type="component" value="Unassembled WGS sequence"/>
</dbReference>
<dbReference type="AlphaFoldDB" id="A0A9W4NK16"/>
<proteinExistence type="predicted"/>
<feature type="transmembrane region" description="Helical" evidence="1">
    <location>
        <begin position="21"/>
        <end position="51"/>
    </location>
</feature>
<comment type="caution">
    <text evidence="2">The sequence shown here is derived from an EMBL/GenBank/DDBJ whole genome shotgun (WGS) entry which is preliminary data.</text>
</comment>
<dbReference type="PANTHER" id="PTHR35394">
    <property type="entry name" value="DUF3176 DOMAIN-CONTAINING PROTEIN"/>
    <property type="match status" value="1"/>
</dbReference>
<evidence type="ECO:0000313" key="3">
    <source>
        <dbReference type="Proteomes" id="UP001152592"/>
    </source>
</evidence>